<evidence type="ECO:0000313" key="3">
    <source>
        <dbReference type="Proteomes" id="UP000499080"/>
    </source>
</evidence>
<dbReference type="Proteomes" id="UP000499080">
    <property type="component" value="Unassembled WGS sequence"/>
</dbReference>
<comment type="caution">
    <text evidence="2">The sequence shown here is derived from an EMBL/GenBank/DDBJ whole genome shotgun (WGS) entry which is preliminary data.</text>
</comment>
<keyword evidence="1" id="KW-0472">Membrane</keyword>
<name>A0A4Y2F7N9_ARAVE</name>
<dbReference type="EMBL" id="BGPR01095110">
    <property type="protein sequence ID" value="GBM37242.1"/>
    <property type="molecule type" value="Genomic_DNA"/>
</dbReference>
<gene>
    <name evidence="2" type="ORF">AVEN_15800_1</name>
</gene>
<proteinExistence type="predicted"/>
<keyword evidence="1" id="KW-1133">Transmembrane helix</keyword>
<protein>
    <submittedName>
        <fullName evidence="2">Uncharacterized protein</fullName>
    </submittedName>
</protein>
<evidence type="ECO:0000256" key="1">
    <source>
        <dbReference type="SAM" id="Phobius"/>
    </source>
</evidence>
<reference evidence="2 3" key="1">
    <citation type="journal article" date="2019" name="Sci. Rep.">
        <title>Orb-weaving spider Araneus ventricosus genome elucidates the spidroin gene catalogue.</title>
        <authorList>
            <person name="Kono N."/>
            <person name="Nakamura H."/>
            <person name="Ohtoshi R."/>
            <person name="Moran D.A.P."/>
            <person name="Shinohara A."/>
            <person name="Yoshida Y."/>
            <person name="Fujiwara M."/>
            <person name="Mori M."/>
            <person name="Tomita M."/>
            <person name="Arakawa K."/>
        </authorList>
    </citation>
    <scope>NUCLEOTIDE SEQUENCE [LARGE SCALE GENOMIC DNA]</scope>
</reference>
<feature type="transmembrane region" description="Helical" evidence="1">
    <location>
        <begin position="71"/>
        <end position="89"/>
    </location>
</feature>
<organism evidence="2 3">
    <name type="scientific">Araneus ventricosus</name>
    <name type="common">Orbweaver spider</name>
    <name type="synonym">Epeira ventricosa</name>
    <dbReference type="NCBI Taxonomy" id="182803"/>
    <lineage>
        <taxon>Eukaryota</taxon>
        <taxon>Metazoa</taxon>
        <taxon>Ecdysozoa</taxon>
        <taxon>Arthropoda</taxon>
        <taxon>Chelicerata</taxon>
        <taxon>Arachnida</taxon>
        <taxon>Araneae</taxon>
        <taxon>Araneomorphae</taxon>
        <taxon>Entelegynae</taxon>
        <taxon>Araneoidea</taxon>
        <taxon>Araneidae</taxon>
        <taxon>Araneus</taxon>
    </lineage>
</organism>
<keyword evidence="1" id="KW-0812">Transmembrane</keyword>
<dbReference type="OrthoDB" id="6243248at2759"/>
<dbReference type="AlphaFoldDB" id="A0A4Y2F7N9"/>
<evidence type="ECO:0000313" key="2">
    <source>
        <dbReference type="EMBL" id="GBM37242.1"/>
    </source>
</evidence>
<accession>A0A4Y2F7N9</accession>
<keyword evidence="3" id="KW-1185">Reference proteome</keyword>
<sequence length="140" mass="16135">MPRHCVNTLRGIVKCRANSITAAKIAVRQVKPFEIGRERAMLREEDNVLSNPISQLLGHNEHLYVKFPRGYWMWHLAMALIFTFLGLNVSSTRLIFQARSQSTGQYLSVHKDSFSYPATNRRLEEAVVVDWPELMKFKAS</sequence>